<dbReference type="RefSeq" id="WP_229957297.1">
    <property type="nucleotide sequence ID" value="NZ_JAJJWI010000001.1"/>
</dbReference>
<keyword evidence="2" id="KW-1185">Reference proteome</keyword>
<dbReference type="Proteomes" id="UP001597369">
    <property type="component" value="Unassembled WGS sequence"/>
</dbReference>
<organism evidence="1 2">
    <name type="scientific">Pontibacter silvestris</name>
    <dbReference type="NCBI Taxonomy" id="2305183"/>
    <lineage>
        <taxon>Bacteria</taxon>
        <taxon>Pseudomonadati</taxon>
        <taxon>Bacteroidota</taxon>
        <taxon>Cytophagia</taxon>
        <taxon>Cytophagales</taxon>
        <taxon>Hymenobacteraceae</taxon>
        <taxon>Pontibacter</taxon>
    </lineage>
</organism>
<dbReference type="EMBL" id="JBHUHV010000058">
    <property type="protein sequence ID" value="MFD2069190.1"/>
    <property type="molecule type" value="Genomic_DNA"/>
</dbReference>
<reference evidence="2" key="1">
    <citation type="journal article" date="2019" name="Int. J. Syst. Evol. Microbiol.">
        <title>The Global Catalogue of Microorganisms (GCM) 10K type strain sequencing project: providing services to taxonomists for standard genome sequencing and annotation.</title>
        <authorList>
            <consortium name="The Broad Institute Genomics Platform"/>
            <consortium name="The Broad Institute Genome Sequencing Center for Infectious Disease"/>
            <person name="Wu L."/>
            <person name="Ma J."/>
        </authorList>
    </citation>
    <scope>NUCLEOTIDE SEQUENCE [LARGE SCALE GENOMIC DNA]</scope>
    <source>
        <strain evidence="2">JCM 16545</strain>
    </source>
</reference>
<gene>
    <name evidence="1" type="ORF">ACFSKU_20065</name>
</gene>
<evidence type="ECO:0000313" key="2">
    <source>
        <dbReference type="Proteomes" id="UP001597369"/>
    </source>
</evidence>
<proteinExistence type="predicted"/>
<protein>
    <submittedName>
        <fullName evidence="1">Uncharacterized protein</fullName>
    </submittedName>
</protein>
<comment type="caution">
    <text evidence="1">The sequence shown here is derived from an EMBL/GenBank/DDBJ whole genome shotgun (WGS) entry which is preliminary data.</text>
</comment>
<sequence>MSYYYTVREYATNKGLELSFYEEIQVEVKATRRSNELGVPINRIGTKRLNRRLKCYSQKVLKEIFKPALA</sequence>
<name>A0ABW4X4Q7_9BACT</name>
<evidence type="ECO:0000313" key="1">
    <source>
        <dbReference type="EMBL" id="MFD2069190.1"/>
    </source>
</evidence>
<accession>A0ABW4X4Q7</accession>